<proteinExistence type="inferred from homology"/>
<keyword evidence="6 9" id="KW-0539">Nucleus</keyword>
<dbReference type="GO" id="GO:0047631">
    <property type="term" value="F:ADP-ribose diphosphatase activity"/>
    <property type="evidence" value="ECO:0007669"/>
    <property type="project" value="TreeGrafter"/>
</dbReference>
<dbReference type="GO" id="GO:0003676">
    <property type="term" value="F:nucleic acid binding"/>
    <property type="evidence" value="ECO:0007669"/>
    <property type="project" value="InterPro"/>
</dbReference>
<dbReference type="Ensembl" id="ENSCCRT00015078593.1">
    <property type="protein sequence ID" value="ENSCCRP00015076122.1"/>
    <property type="gene ID" value="ENSCCRG00015030769.1"/>
</dbReference>
<dbReference type="Gene3D" id="3.30.420.10">
    <property type="entry name" value="Ribonuclease H-like superfamily/Ribonuclease H"/>
    <property type="match status" value="1"/>
</dbReference>
<comment type="function">
    <text evidence="7 9">May contribute to the regulation of cell proliferation.</text>
</comment>
<evidence type="ECO:0000256" key="3">
    <source>
        <dbReference type="ARBA" id="ARBA00022490"/>
    </source>
</evidence>
<feature type="domain" description="Nudix hydrolase" evidence="10">
    <location>
        <begin position="114"/>
        <end position="262"/>
    </location>
</feature>
<dbReference type="Gene3D" id="4.10.80.100">
    <property type="match status" value="1"/>
</dbReference>
<dbReference type="Pfam" id="PF18290">
    <property type="entry name" value="Nudix_hydro"/>
    <property type="match status" value="1"/>
</dbReference>
<comment type="subunit">
    <text evidence="9">Monomer and homodimer.</text>
</comment>
<dbReference type="FunFam" id="3.90.79.10:FF:000027">
    <property type="entry name" value="nucleoside diphosphate-linked moiety X motif 6"/>
    <property type="match status" value="1"/>
</dbReference>
<dbReference type="InterPro" id="IPR015797">
    <property type="entry name" value="NUDIX_hydrolase-like_dom_sf"/>
</dbReference>
<accession>A0A8C1X9R8</accession>
<dbReference type="Proteomes" id="UP000694700">
    <property type="component" value="Unplaced"/>
</dbReference>
<evidence type="ECO:0000256" key="5">
    <source>
        <dbReference type="ARBA" id="ARBA00023128"/>
    </source>
</evidence>
<evidence type="ECO:0000256" key="1">
    <source>
        <dbReference type="ARBA" id="ARBA00004123"/>
    </source>
</evidence>
<dbReference type="InterPro" id="IPR038717">
    <property type="entry name" value="Tc1-like_DDE_dom"/>
</dbReference>
<evidence type="ECO:0000256" key="6">
    <source>
        <dbReference type="ARBA" id="ARBA00023242"/>
    </source>
</evidence>
<dbReference type="GO" id="GO:0005634">
    <property type="term" value="C:nucleus"/>
    <property type="evidence" value="ECO:0007669"/>
    <property type="project" value="UniProtKB-SubCell"/>
</dbReference>
<evidence type="ECO:0000259" key="10">
    <source>
        <dbReference type="PROSITE" id="PS51462"/>
    </source>
</evidence>
<dbReference type="InterPro" id="IPR000086">
    <property type="entry name" value="NUDIX_hydrolase_dom"/>
</dbReference>
<dbReference type="PRINTS" id="PR01356">
    <property type="entry name" value="GFGPROTEIN"/>
</dbReference>
<organism evidence="11 12">
    <name type="scientific">Cyprinus carpio</name>
    <name type="common">Common carp</name>
    <dbReference type="NCBI Taxonomy" id="7962"/>
    <lineage>
        <taxon>Eukaryota</taxon>
        <taxon>Metazoa</taxon>
        <taxon>Chordata</taxon>
        <taxon>Craniata</taxon>
        <taxon>Vertebrata</taxon>
        <taxon>Euteleostomi</taxon>
        <taxon>Actinopterygii</taxon>
        <taxon>Neopterygii</taxon>
        <taxon>Teleostei</taxon>
        <taxon>Ostariophysi</taxon>
        <taxon>Cypriniformes</taxon>
        <taxon>Cyprinidae</taxon>
        <taxon>Cyprininae</taxon>
        <taxon>Cyprinus</taxon>
    </lineage>
</organism>
<evidence type="ECO:0000313" key="11">
    <source>
        <dbReference type="Ensembl" id="ENSCCRP00015076122.1"/>
    </source>
</evidence>
<name>A0A8C1X9R8_CYPCA</name>
<dbReference type="GO" id="GO:0051287">
    <property type="term" value="F:NAD binding"/>
    <property type="evidence" value="ECO:0007669"/>
    <property type="project" value="TreeGrafter"/>
</dbReference>
<comment type="similarity">
    <text evidence="2 9">Belongs to the Nudix hydrolase family.</text>
</comment>
<dbReference type="InterPro" id="IPR040618">
    <property type="entry name" value="Pre-Nudix"/>
</dbReference>
<comment type="subcellular location">
    <subcellularLocation>
        <location evidence="9">Cytoplasm</location>
    </subcellularLocation>
    <subcellularLocation>
        <location evidence="1 9">Nucleus</location>
    </subcellularLocation>
    <subcellularLocation>
        <location evidence="9">Mitochondrion</location>
    </subcellularLocation>
</comment>
<keyword evidence="3 9" id="KW-0963">Cytoplasm</keyword>
<evidence type="ECO:0000256" key="7">
    <source>
        <dbReference type="ARBA" id="ARBA00057091"/>
    </source>
</evidence>
<dbReference type="PROSITE" id="PS51462">
    <property type="entry name" value="NUDIX"/>
    <property type="match status" value="1"/>
</dbReference>
<dbReference type="Gene3D" id="3.90.79.10">
    <property type="entry name" value="Nucleoside Triphosphate Pyrophosphohydrolase"/>
    <property type="match status" value="1"/>
</dbReference>
<evidence type="ECO:0000256" key="9">
    <source>
        <dbReference type="RuleBase" id="RU368106"/>
    </source>
</evidence>
<dbReference type="SUPFAM" id="SSF55811">
    <property type="entry name" value="Nudix"/>
    <property type="match status" value="1"/>
</dbReference>
<evidence type="ECO:0000256" key="2">
    <source>
        <dbReference type="ARBA" id="ARBA00005582"/>
    </source>
</evidence>
<sequence>MLPSAEKLYGDEDFVFQHDLAPAHSAKTTGKWFTDHGITVLNWPANSPDLNPIENLWDIVKRKLRDARPNTLDELKAAIEASWASITPHRWRSDGRVAAWLHVPIALSRLSAAAARLGFSFHHARRDEAVLSLWLGPGEDRLPAFATHQVGVAGAVVDESNGKVLVVQDRNKTAVREVFEETGVRSQFCSLLSVRQQHNHPGAFGMSDMYLICRLSPLSFRIDFCTQECLRCEWLDLTELAKTSETTPITSRVARLLLYGLENGFQNIDLTMEQMPAVYSGRFYQLYHRRLPETP</sequence>
<evidence type="ECO:0000256" key="4">
    <source>
        <dbReference type="ARBA" id="ARBA00022801"/>
    </source>
</evidence>
<evidence type="ECO:0000313" key="12">
    <source>
        <dbReference type="Proteomes" id="UP000694700"/>
    </source>
</evidence>
<dbReference type="EC" id="3.6.1.-" evidence="9"/>
<dbReference type="Pfam" id="PF13358">
    <property type="entry name" value="DDE_3"/>
    <property type="match status" value="1"/>
</dbReference>
<keyword evidence="4 9" id="KW-0378">Hydrolase</keyword>
<dbReference type="GO" id="GO:0005739">
    <property type="term" value="C:mitochondrion"/>
    <property type="evidence" value="ECO:0007669"/>
    <property type="project" value="UniProtKB-SubCell"/>
</dbReference>
<dbReference type="PANTHER" id="PTHR13994:SF46">
    <property type="entry name" value="NUCLEOSIDE DIPHOSPHATE-LINKED MOIETY X MOTIF 6"/>
    <property type="match status" value="1"/>
</dbReference>
<dbReference type="AlphaFoldDB" id="A0A8C1X9R8"/>
<evidence type="ECO:0000256" key="8">
    <source>
        <dbReference type="ARBA" id="ARBA00068898"/>
    </source>
</evidence>
<dbReference type="PANTHER" id="PTHR13994">
    <property type="entry name" value="NUDIX HYDROLASE RELATED"/>
    <property type="match status" value="1"/>
</dbReference>
<dbReference type="GO" id="GO:0035529">
    <property type="term" value="F:NADH pyrophosphatase activity"/>
    <property type="evidence" value="ECO:0007669"/>
    <property type="project" value="TreeGrafter"/>
</dbReference>
<dbReference type="InterPro" id="IPR003293">
    <property type="entry name" value="Nudix_hydrolase6-like"/>
</dbReference>
<protein>
    <recommendedName>
        <fullName evidence="8 9">Nucleoside diphosphate-linked moiety X motif 6</fullName>
        <shortName evidence="9">Nudix motif 6</shortName>
        <ecNumber evidence="9">3.6.1.-</ecNumber>
    </recommendedName>
</protein>
<dbReference type="InterPro" id="IPR036397">
    <property type="entry name" value="RNaseH_sf"/>
</dbReference>
<reference evidence="11" key="1">
    <citation type="submission" date="2025-08" db="UniProtKB">
        <authorList>
            <consortium name="Ensembl"/>
        </authorList>
    </citation>
    <scope>IDENTIFICATION</scope>
</reference>
<keyword evidence="5 9" id="KW-0496">Mitochondrion</keyword>